<gene>
    <name evidence="1" type="ORF">B6U60_10300</name>
</gene>
<dbReference type="EMBL" id="NBEB01000136">
    <property type="protein sequence ID" value="OQQ80054.1"/>
    <property type="molecule type" value="Genomic_DNA"/>
</dbReference>
<feature type="non-terminal residue" evidence="1">
    <location>
        <position position="154"/>
    </location>
</feature>
<name>A0A1V9QP44_9LACO</name>
<evidence type="ECO:0000313" key="1">
    <source>
        <dbReference type="EMBL" id="OQQ80054.1"/>
    </source>
</evidence>
<dbReference type="AlphaFoldDB" id="A0A1V9QP44"/>
<protein>
    <submittedName>
        <fullName evidence="1">Uncharacterized protein</fullName>
    </submittedName>
</protein>
<comment type="caution">
    <text evidence="1">The sequence shown here is derived from an EMBL/GenBank/DDBJ whole genome shotgun (WGS) entry which is preliminary data.</text>
</comment>
<dbReference type="Proteomes" id="UP000192638">
    <property type="component" value="Unassembled WGS sequence"/>
</dbReference>
<dbReference type="RefSeq" id="WP_180376368.1">
    <property type="nucleotide sequence ID" value="NZ_NBEB01000136.1"/>
</dbReference>
<evidence type="ECO:0000313" key="2">
    <source>
        <dbReference type="Proteomes" id="UP000192638"/>
    </source>
</evidence>
<proteinExistence type="predicted"/>
<sequence length="154" mass="17588">WVDGGNYQTPQGNADATVSALHNQMLDVLDQQNKIWQRKLYVNVNTGAWLNDKNMMVTQSNWCWTPYYIPVKKNSDYIFVAYDSGNANSKVVGISSVYINLYSSDKSFIKQIYTNNSNPGIFNTESAEYIRFSMSMNTFSDEQYPSLFKGNTLP</sequence>
<reference evidence="1 2" key="1">
    <citation type="submission" date="2017-03" db="EMBL/GenBank/DDBJ databases">
        <title>Phylogenomics and comparative genomics of Lactobacillus salivarius, a mammalian gut commensal.</title>
        <authorList>
            <person name="Harris H.M."/>
        </authorList>
    </citation>
    <scope>NUCLEOTIDE SEQUENCE [LARGE SCALE GENOMIC DNA]</scope>
    <source>
        <strain evidence="1 2">LMG 14477</strain>
    </source>
</reference>
<accession>A0A1V9QP44</accession>
<feature type="non-terminal residue" evidence="1">
    <location>
        <position position="1"/>
    </location>
</feature>
<organism evidence="1 2">
    <name type="scientific">Ligilactobacillus salivarius</name>
    <dbReference type="NCBI Taxonomy" id="1624"/>
    <lineage>
        <taxon>Bacteria</taxon>
        <taxon>Bacillati</taxon>
        <taxon>Bacillota</taxon>
        <taxon>Bacilli</taxon>
        <taxon>Lactobacillales</taxon>
        <taxon>Lactobacillaceae</taxon>
        <taxon>Ligilactobacillus</taxon>
    </lineage>
</organism>